<accession>A0A2S3X898</accession>
<evidence type="ECO:0000313" key="2">
    <source>
        <dbReference type="Proteomes" id="UP000237230"/>
    </source>
</evidence>
<protein>
    <submittedName>
        <fullName evidence="1">Excisionase</fullName>
    </submittedName>
</protein>
<dbReference type="EMBL" id="MINH01000016">
    <property type="protein sequence ID" value="POG11826.1"/>
    <property type="molecule type" value="Genomic_DNA"/>
</dbReference>
<comment type="caution">
    <text evidence="1">The sequence shown here is derived from an EMBL/GenBank/DDBJ whole genome shotgun (WGS) entry which is preliminary data.</text>
</comment>
<sequence>MSTPRWVLINRAAELTGYSEDAIRHKVKNGTWAQGRIWRKAPDGRITIRVSE</sequence>
<dbReference type="RefSeq" id="WP_103445313.1">
    <property type="nucleotide sequence ID" value="NZ_MINH01000016.1"/>
</dbReference>
<dbReference type="AlphaFoldDB" id="A0A2S3X898"/>
<reference evidence="1 2" key="2">
    <citation type="submission" date="2018-03" db="EMBL/GenBank/DDBJ databases">
        <title>Draft genome of Pseudomonas putida strain KH-21-114.</title>
        <authorList>
            <person name="Yoshizawa S."/>
            <person name="Khan N.H."/>
            <person name="Nishimura M."/>
            <person name="Chiura H.X."/>
            <person name="Ogura Y."/>
            <person name="Hayashi T."/>
            <person name="Kogure K."/>
        </authorList>
    </citation>
    <scope>NUCLEOTIDE SEQUENCE [LARGE SCALE GENOMIC DNA]</scope>
    <source>
        <strain evidence="1 2">KH-21-114</strain>
    </source>
</reference>
<dbReference type="OrthoDB" id="8779418at2"/>
<reference evidence="1 2" key="1">
    <citation type="submission" date="2016-08" db="EMBL/GenBank/DDBJ databases">
        <authorList>
            <person name="Seilhamer J.J."/>
        </authorList>
    </citation>
    <scope>NUCLEOTIDE SEQUENCE [LARGE SCALE GENOMIC DNA]</scope>
    <source>
        <strain evidence="1 2">KH-21-114</strain>
    </source>
</reference>
<gene>
    <name evidence="1" type="ORF">BGP84_00680</name>
</gene>
<name>A0A2S3X898_PSEPU</name>
<proteinExistence type="predicted"/>
<evidence type="ECO:0000313" key="1">
    <source>
        <dbReference type="EMBL" id="POG11826.1"/>
    </source>
</evidence>
<dbReference type="Proteomes" id="UP000237230">
    <property type="component" value="Unassembled WGS sequence"/>
</dbReference>
<organism evidence="1 2">
    <name type="scientific">Pseudomonas putida</name>
    <name type="common">Arthrobacter siderocapsulatus</name>
    <dbReference type="NCBI Taxonomy" id="303"/>
    <lineage>
        <taxon>Bacteria</taxon>
        <taxon>Pseudomonadati</taxon>
        <taxon>Pseudomonadota</taxon>
        <taxon>Gammaproteobacteria</taxon>
        <taxon>Pseudomonadales</taxon>
        <taxon>Pseudomonadaceae</taxon>
        <taxon>Pseudomonas</taxon>
    </lineage>
</organism>